<proteinExistence type="predicted"/>
<gene>
    <name evidence="1" type="ORF">M124_4174</name>
</gene>
<evidence type="ECO:0000313" key="2">
    <source>
        <dbReference type="Proteomes" id="UP000020529"/>
    </source>
</evidence>
<reference evidence="1 2" key="1">
    <citation type="submission" date="2014-02" db="EMBL/GenBank/DDBJ databases">
        <authorList>
            <person name="Sears C."/>
            <person name="Carroll K."/>
            <person name="Sack B.R."/>
            <person name="Qadri F."/>
            <person name="Myers L.L."/>
            <person name="Chung G.-T."/>
            <person name="Escheverria P."/>
            <person name="Fraser C.M."/>
            <person name="Sadzewicz L."/>
            <person name="Shefchek K.A."/>
            <person name="Tallon L."/>
            <person name="Das S.P."/>
            <person name="Daugherty S."/>
            <person name="Mongodin E.F."/>
        </authorList>
    </citation>
    <scope>NUCLEOTIDE SEQUENCE [LARGE SCALE GENOMIC DNA]</scope>
    <source>
        <strain evidence="2">3988T(B)14</strain>
    </source>
</reference>
<name>A0A015W8Y6_BACFG</name>
<accession>A0A015W8Y6</accession>
<evidence type="ECO:0000313" key="1">
    <source>
        <dbReference type="EMBL" id="EXY76940.1"/>
    </source>
</evidence>
<sequence>MSISERLNTFRREGMGILPGLPSVGDGLCHSWASGHIQLSASGSKDWLKEKSTKNL</sequence>
<comment type="caution">
    <text evidence="1">The sequence shown here is derived from an EMBL/GenBank/DDBJ whole genome shotgun (WGS) entry which is preliminary data.</text>
</comment>
<protein>
    <submittedName>
        <fullName evidence="1">Uncharacterized protein</fullName>
    </submittedName>
</protein>
<dbReference type="PATRIC" id="fig|1339315.3.peg.168"/>
<dbReference type="RefSeq" id="WP_196244709.1">
    <property type="nucleotide sequence ID" value="NZ_JGCY01000059.1"/>
</dbReference>
<dbReference type="EMBL" id="JGCY01000059">
    <property type="protein sequence ID" value="EXY76940.1"/>
    <property type="molecule type" value="Genomic_DNA"/>
</dbReference>
<dbReference type="AlphaFoldDB" id="A0A015W8Y6"/>
<dbReference type="Proteomes" id="UP000020529">
    <property type="component" value="Unassembled WGS sequence"/>
</dbReference>
<organism evidence="1 2">
    <name type="scientific">Bacteroides fragilis str. 3988T(B)14</name>
    <dbReference type="NCBI Taxonomy" id="1339315"/>
    <lineage>
        <taxon>Bacteria</taxon>
        <taxon>Pseudomonadati</taxon>
        <taxon>Bacteroidota</taxon>
        <taxon>Bacteroidia</taxon>
        <taxon>Bacteroidales</taxon>
        <taxon>Bacteroidaceae</taxon>
        <taxon>Bacteroides</taxon>
    </lineage>
</organism>